<accession>A0A6C0ELM9</accession>
<name>A0A6C0ELM9_9ZZZZ</name>
<sequence length="546" mass="63231">MSCKVIISAEKIHDSYCIVSDDLEYVSEDLYKLPGVDIHVDEVSRAVFKNTNAKAFVAIKKNVLIKGKEIYSLRPLGKDLYKKYERKQMTDDDIEKKYSPQEKLGEGTYGMVEYYPEENVVVKTMKTDYADIPQDMVKEIALYSFLWKIACLPKMYGFSPKKKKLVFERGVKTLTEVADSVPLDAQRVLMFRLVKCMRSIARQGIIHCDLKPPNIVVMDDGEIQVIDWGIAVIDRSKGQTMDKNTNVQTLWYRAPEIFLEMRDYSHKIDIYSLGWIFCFMNTTIVLRGDDESQLKIMLYFLLGIDKERLQDESDVQSELESAVNGISMHDVIKSNLLKRKFVKDDLLADLVARMLEFNPKNRISYDQIIIHPFFQNMRRKNVPKMKRFLNNMPIIPDISSIWNGKVSIKTRKTLFAWMGDVALRLNSQRALCLSFQLMDLYVMNDKKVSTRNVQMYSCAAMYLATNLLYVAILPDDFVYLSANSFTIRNLVNASNKMLKVLNGDILIATLWDYIVSSGREMNVNEMLKYYLRPDIYARPFSQIVSK</sequence>
<keyword evidence="1" id="KW-0547">Nucleotide-binding</keyword>
<dbReference type="Gene3D" id="3.30.200.20">
    <property type="entry name" value="Phosphorylase Kinase, domain 1"/>
    <property type="match status" value="1"/>
</dbReference>
<dbReference type="AlphaFoldDB" id="A0A6C0ELM9"/>
<evidence type="ECO:0000256" key="2">
    <source>
        <dbReference type="ARBA" id="ARBA00022840"/>
    </source>
</evidence>
<dbReference type="InterPro" id="IPR000719">
    <property type="entry name" value="Prot_kinase_dom"/>
</dbReference>
<dbReference type="InterPro" id="IPR036915">
    <property type="entry name" value="Cyclin-like_sf"/>
</dbReference>
<evidence type="ECO:0000256" key="1">
    <source>
        <dbReference type="ARBA" id="ARBA00022741"/>
    </source>
</evidence>
<evidence type="ECO:0000259" key="3">
    <source>
        <dbReference type="PROSITE" id="PS50011"/>
    </source>
</evidence>
<dbReference type="Gene3D" id="1.10.472.10">
    <property type="entry name" value="Cyclin-like"/>
    <property type="match status" value="1"/>
</dbReference>
<dbReference type="EMBL" id="MN738880">
    <property type="protein sequence ID" value="QHT29622.1"/>
    <property type="molecule type" value="Genomic_DNA"/>
</dbReference>
<organism evidence="4">
    <name type="scientific">viral metagenome</name>
    <dbReference type="NCBI Taxonomy" id="1070528"/>
    <lineage>
        <taxon>unclassified sequences</taxon>
        <taxon>metagenomes</taxon>
        <taxon>organismal metagenomes</taxon>
    </lineage>
</organism>
<dbReference type="Pfam" id="PF00134">
    <property type="entry name" value="Cyclin_N"/>
    <property type="match status" value="1"/>
</dbReference>
<dbReference type="SUPFAM" id="SSF56112">
    <property type="entry name" value="Protein kinase-like (PK-like)"/>
    <property type="match status" value="1"/>
</dbReference>
<dbReference type="SMART" id="SM00220">
    <property type="entry name" value="S_TKc"/>
    <property type="match status" value="1"/>
</dbReference>
<evidence type="ECO:0000313" key="4">
    <source>
        <dbReference type="EMBL" id="QHT29622.1"/>
    </source>
</evidence>
<proteinExistence type="predicted"/>
<dbReference type="Gene3D" id="1.10.510.10">
    <property type="entry name" value="Transferase(Phosphotransferase) domain 1"/>
    <property type="match status" value="1"/>
</dbReference>
<dbReference type="InterPro" id="IPR050117">
    <property type="entry name" value="MAPK"/>
</dbReference>
<dbReference type="PANTHER" id="PTHR24055">
    <property type="entry name" value="MITOGEN-ACTIVATED PROTEIN KINASE"/>
    <property type="match status" value="1"/>
</dbReference>
<dbReference type="Pfam" id="PF00069">
    <property type="entry name" value="Pkinase"/>
    <property type="match status" value="1"/>
</dbReference>
<dbReference type="InterPro" id="IPR011009">
    <property type="entry name" value="Kinase-like_dom_sf"/>
</dbReference>
<keyword evidence="2" id="KW-0067">ATP-binding</keyword>
<dbReference type="InterPro" id="IPR006671">
    <property type="entry name" value="Cyclin_N"/>
</dbReference>
<dbReference type="SUPFAM" id="SSF47954">
    <property type="entry name" value="Cyclin-like"/>
    <property type="match status" value="1"/>
</dbReference>
<dbReference type="GO" id="GO:0005524">
    <property type="term" value="F:ATP binding"/>
    <property type="evidence" value="ECO:0007669"/>
    <property type="project" value="UniProtKB-KW"/>
</dbReference>
<dbReference type="InterPro" id="IPR013763">
    <property type="entry name" value="Cyclin-like_dom"/>
</dbReference>
<dbReference type="PROSITE" id="PS50011">
    <property type="entry name" value="PROTEIN_KINASE_DOM"/>
    <property type="match status" value="1"/>
</dbReference>
<dbReference type="PROSITE" id="PS00108">
    <property type="entry name" value="PROTEIN_KINASE_ST"/>
    <property type="match status" value="1"/>
</dbReference>
<feature type="domain" description="Protein kinase" evidence="3">
    <location>
        <begin position="98"/>
        <end position="374"/>
    </location>
</feature>
<dbReference type="GO" id="GO:0004672">
    <property type="term" value="F:protein kinase activity"/>
    <property type="evidence" value="ECO:0007669"/>
    <property type="project" value="InterPro"/>
</dbReference>
<dbReference type="SMART" id="SM00385">
    <property type="entry name" value="CYCLIN"/>
    <property type="match status" value="1"/>
</dbReference>
<reference evidence="4" key="1">
    <citation type="journal article" date="2020" name="Nature">
        <title>Giant virus diversity and host interactions through global metagenomics.</title>
        <authorList>
            <person name="Schulz F."/>
            <person name="Roux S."/>
            <person name="Paez-Espino D."/>
            <person name="Jungbluth S."/>
            <person name="Walsh D.A."/>
            <person name="Denef V.J."/>
            <person name="McMahon K.D."/>
            <person name="Konstantinidis K.T."/>
            <person name="Eloe-Fadrosh E.A."/>
            <person name="Kyrpides N.C."/>
            <person name="Woyke T."/>
        </authorList>
    </citation>
    <scope>NUCLEOTIDE SEQUENCE</scope>
    <source>
        <strain evidence="4">GVMAG-M-3300005589-24</strain>
    </source>
</reference>
<protein>
    <recommendedName>
        <fullName evidence="3">Protein kinase domain-containing protein</fullName>
    </recommendedName>
</protein>
<dbReference type="InterPro" id="IPR008271">
    <property type="entry name" value="Ser/Thr_kinase_AS"/>
</dbReference>